<proteinExistence type="predicted"/>
<dbReference type="AlphaFoldDB" id="A0AAD9PIY7"/>
<evidence type="ECO:0000313" key="2">
    <source>
        <dbReference type="EMBL" id="KAK2195426.1"/>
    </source>
</evidence>
<dbReference type="GeneID" id="94337399"/>
<name>A0AAD9PIY7_9APIC</name>
<dbReference type="EMBL" id="JALLKP010000004">
    <property type="protein sequence ID" value="KAK2195426.1"/>
    <property type="molecule type" value="Genomic_DNA"/>
</dbReference>
<organism evidence="2 3">
    <name type="scientific">Babesia duncani</name>
    <dbReference type="NCBI Taxonomy" id="323732"/>
    <lineage>
        <taxon>Eukaryota</taxon>
        <taxon>Sar</taxon>
        <taxon>Alveolata</taxon>
        <taxon>Apicomplexa</taxon>
        <taxon>Aconoidasida</taxon>
        <taxon>Piroplasmida</taxon>
        <taxon>Babesiidae</taxon>
        <taxon>Babesia</taxon>
    </lineage>
</organism>
<accession>A0AAD9PIY7</accession>
<dbReference type="Proteomes" id="UP001214638">
    <property type="component" value="Unassembled WGS sequence"/>
</dbReference>
<evidence type="ECO:0000313" key="3">
    <source>
        <dbReference type="Proteomes" id="UP001214638"/>
    </source>
</evidence>
<sequence length="257" mass="29571">MEFNEIQRQLDVLSKIQLDITHVDNNVRLFSAFDKLVARCVDYISDDTIERELIQEHLNQRGQSSLEYQSLLNKETESIAALQEEFRDALKIQEIAKTSLDDLKRDTSTGNRTLHHPLSTKHHQLVLHDNLKQMESTLEAQVINLEKQKCKIQALQEQNSFKNSKDDVESNQNSLKMALLNKNDNEAHLALLSESLETDQHVWHRLTVSLKECNVKMCNFLWETIYNALDCKPHFATSNEKQSGYTGAISNVSSLHL</sequence>
<protein>
    <submittedName>
        <fullName evidence="2">Uncharacterized protein</fullName>
    </submittedName>
</protein>
<reference evidence="2" key="1">
    <citation type="journal article" date="2023" name="Nat. Microbiol.">
        <title>Babesia duncani multi-omics identifies virulence factors and drug targets.</title>
        <authorList>
            <person name="Singh P."/>
            <person name="Lonardi S."/>
            <person name="Liang Q."/>
            <person name="Vydyam P."/>
            <person name="Khabirova E."/>
            <person name="Fang T."/>
            <person name="Gihaz S."/>
            <person name="Thekkiniath J."/>
            <person name="Munshi M."/>
            <person name="Abel S."/>
            <person name="Ciampossin L."/>
            <person name="Batugedara G."/>
            <person name="Gupta M."/>
            <person name="Lu X.M."/>
            <person name="Lenz T."/>
            <person name="Chakravarty S."/>
            <person name="Cornillot E."/>
            <person name="Hu Y."/>
            <person name="Ma W."/>
            <person name="Gonzalez L.M."/>
            <person name="Sanchez S."/>
            <person name="Estrada K."/>
            <person name="Sanchez-Flores A."/>
            <person name="Montero E."/>
            <person name="Harb O.S."/>
            <person name="Le Roch K.G."/>
            <person name="Mamoun C.B."/>
        </authorList>
    </citation>
    <scope>NUCLEOTIDE SEQUENCE</scope>
    <source>
        <strain evidence="2">WA1</strain>
    </source>
</reference>
<keyword evidence="3" id="KW-1185">Reference proteome</keyword>
<comment type="caution">
    <text evidence="2">The sequence shown here is derived from an EMBL/GenBank/DDBJ whole genome shotgun (WGS) entry which is preliminary data.</text>
</comment>
<dbReference type="KEGG" id="bdw:94337399"/>
<gene>
    <name evidence="2" type="ORF">BdWA1_003102</name>
</gene>
<evidence type="ECO:0000256" key="1">
    <source>
        <dbReference type="SAM" id="Coils"/>
    </source>
</evidence>
<keyword evidence="1" id="KW-0175">Coiled coil</keyword>
<dbReference type="RefSeq" id="XP_067802269.1">
    <property type="nucleotide sequence ID" value="XM_067948118.1"/>
</dbReference>
<feature type="coiled-coil region" evidence="1">
    <location>
        <begin position="128"/>
        <end position="165"/>
    </location>
</feature>